<reference evidence="3 4" key="1">
    <citation type="journal article" date="2022" name="Nat. Ecol. Evol.">
        <title>A masculinizing supergene underlies an exaggerated male reproductive morph in a spider.</title>
        <authorList>
            <person name="Hendrickx F."/>
            <person name="De Corte Z."/>
            <person name="Sonet G."/>
            <person name="Van Belleghem S.M."/>
            <person name="Kostlbacher S."/>
            <person name="Vangestel C."/>
        </authorList>
    </citation>
    <scope>NUCLEOTIDE SEQUENCE [LARGE SCALE GENOMIC DNA]</scope>
    <source>
        <strain evidence="3">W744_W776</strain>
    </source>
</reference>
<name>A0AAV6VHE2_9ARAC</name>
<sequence length="151" mass="16701">MNSYWFAFCLISSAAAVLWPGSPLWKNSQPSFTKVCLYSNDPSKFTTAIPLNVSYTQANCIVGNCAVNMNPKLPNSKIKRDIDQVQPEESTDSSGSPVTDLPSLLEDGLAQSVPYTIVVDGHNVTITSVEEYFVHSYLQNEDDLLLDEDFE</sequence>
<feature type="region of interest" description="Disordered" evidence="1">
    <location>
        <begin position="81"/>
        <end position="100"/>
    </location>
</feature>
<comment type="caution">
    <text evidence="3">The sequence shown here is derived from an EMBL/GenBank/DDBJ whole genome shotgun (WGS) entry which is preliminary data.</text>
</comment>
<dbReference type="EMBL" id="JAFNEN010000074">
    <property type="protein sequence ID" value="KAG8196094.1"/>
    <property type="molecule type" value="Genomic_DNA"/>
</dbReference>
<feature type="signal peptide" evidence="2">
    <location>
        <begin position="1"/>
        <end position="16"/>
    </location>
</feature>
<evidence type="ECO:0000313" key="4">
    <source>
        <dbReference type="Proteomes" id="UP000827092"/>
    </source>
</evidence>
<accession>A0AAV6VHE2</accession>
<keyword evidence="4" id="KW-1185">Reference proteome</keyword>
<feature type="chain" id="PRO_5043473541" evidence="2">
    <location>
        <begin position="17"/>
        <end position="151"/>
    </location>
</feature>
<protein>
    <submittedName>
        <fullName evidence="3">Uncharacterized protein</fullName>
    </submittedName>
</protein>
<evidence type="ECO:0000313" key="3">
    <source>
        <dbReference type="EMBL" id="KAG8196094.1"/>
    </source>
</evidence>
<evidence type="ECO:0000256" key="1">
    <source>
        <dbReference type="SAM" id="MobiDB-lite"/>
    </source>
</evidence>
<evidence type="ECO:0000256" key="2">
    <source>
        <dbReference type="SAM" id="SignalP"/>
    </source>
</evidence>
<dbReference type="AlphaFoldDB" id="A0AAV6VHE2"/>
<keyword evidence="2" id="KW-0732">Signal</keyword>
<organism evidence="3 4">
    <name type="scientific">Oedothorax gibbosus</name>
    <dbReference type="NCBI Taxonomy" id="931172"/>
    <lineage>
        <taxon>Eukaryota</taxon>
        <taxon>Metazoa</taxon>
        <taxon>Ecdysozoa</taxon>
        <taxon>Arthropoda</taxon>
        <taxon>Chelicerata</taxon>
        <taxon>Arachnida</taxon>
        <taxon>Araneae</taxon>
        <taxon>Araneomorphae</taxon>
        <taxon>Entelegynae</taxon>
        <taxon>Araneoidea</taxon>
        <taxon>Linyphiidae</taxon>
        <taxon>Erigoninae</taxon>
        <taxon>Oedothorax</taxon>
    </lineage>
</organism>
<dbReference type="Proteomes" id="UP000827092">
    <property type="component" value="Unassembled WGS sequence"/>
</dbReference>
<proteinExistence type="predicted"/>
<gene>
    <name evidence="3" type="ORF">JTE90_007832</name>
</gene>